<evidence type="ECO:0000256" key="2">
    <source>
        <dbReference type="ARBA" id="ARBA00022723"/>
    </source>
</evidence>
<evidence type="ECO:0000313" key="7">
    <source>
        <dbReference type="Proteomes" id="UP001162060"/>
    </source>
</evidence>
<gene>
    <name evidence="6" type="ORF">PM001_LOCUS23101</name>
</gene>
<dbReference type="SMART" id="SM01117">
    <property type="entry name" value="Cyt-b5"/>
    <property type="match status" value="1"/>
</dbReference>
<dbReference type="Proteomes" id="UP001162060">
    <property type="component" value="Unassembled WGS sequence"/>
</dbReference>
<accession>A0AAV1UTV2</accession>
<evidence type="ECO:0000256" key="1">
    <source>
        <dbReference type="ARBA" id="ARBA00022617"/>
    </source>
</evidence>
<dbReference type="InterPro" id="IPR050668">
    <property type="entry name" value="Cytochrome_b5"/>
</dbReference>
<protein>
    <recommendedName>
        <fullName evidence="5">Cytochrome b5 heme-binding domain-containing protein</fullName>
    </recommendedName>
</protein>
<reference evidence="6" key="1">
    <citation type="submission" date="2024-01" db="EMBL/GenBank/DDBJ databases">
        <authorList>
            <person name="Webb A."/>
        </authorList>
    </citation>
    <scope>NUCLEOTIDE SEQUENCE</scope>
    <source>
        <strain evidence="6">Pm1</strain>
    </source>
</reference>
<keyword evidence="1" id="KW-0349">Heme</keyword>
<evidence type="ECO:0000256" key="4">
    <source>
        <dbReference type="ARBA" id="ARBA00038168"/>
    </source>
</evidence>
<dbReference type="Pfam" id="PF00173">
    <property type="entry name" value="Cyt-b5"/>
    <property type="match status" value="1"/>
</dbReference>
<sequence length="472" mass="53397">MPWNAHKNPAGTIRAPAIAAALRLKQQQQKRTQGEGSVTWKRSLRVVEVGDLPLSRKDLATLRHCALLHPDDFPAEATATGADGAAFVYPRSHAQFVVAVWSHEAVPVGSIALSQPQAINLELCKFQTEMWTLFTERVPVIKVVAIEIYAKEFATAFATYTWQRVLTEHERLVMSYTDDRRYFVRVLEIDADDENETEFTMPDSYRGLVDEDVLVVVSSERVESTTFELRNATPIGSAGLASMRSDVVTVGTNDEEEFPVKKKLLFPCIKLSSAVLSGKGVHKDASTTIEVDVDCCTFDRLLLYLEHEARNDGTEFQFDPSVAEDLLSAAITVGCIGLQEVCQRRVGEFETRVRKEAIRWEEVVQRNQSGEVWLVMQGMVLDITRWIPEHPGGSELIAQEAMNVDSTVMFEIYHASRQSFRYLQQFYIGELSEFDVAAMPMSRDKPSEAFLHELQQYTAWRMKVQEHTFKSF</sequence>
<proteinExistence type="inferred from homology"/>
<dbReference type="PANTHER" id="PTHR19359:SF95">
    <property type="entry name" value="CYTOCHROME B5 TYPE B"/>
    <property type="match status" value="1"/>
</dbReference>
<keyword evidence="2" id="KW-0479">Metal-binding</keyword>
<feature type="domain" description="Cytochrome b5 heme-binding" evidence="5">
    <location>
        <begin position="355"/>
        <end position="432"/>
    </location>
</feature>
<dbReference type="GO" id="GO:0016020">
    <property type="term" value="C:membrane"/>
    <property type="evidence" value="ECO:0007669"/>
    <property type="project" value="TreeGrafter"/>
</dbReference>
<evidence type="ECO:0000313" key="6">
    <source>
        <dbReference type="EMBL" id="CAK7937951.1"/>
    </source>
</evidence>
<dbReference type="GO" id="GO:0046872">
    <property type="term" value="F:metal ion binding"/>
    <property type="evidence" value="ECO:0007669"/>
    <property type="project" value="UniProtKB-KW"/>
</dbReference>
<name>A0AAV1UTV2_9STRA</name>
<comment type="similarity">
    <text evidence="4">Belongs to the cytochrome b5 family.</text>
</comment>
<dbReference type="Gene3D" id="3.10.120.10">
    <property type="entry name" value="Cytochrome b5-like heme/steroid binding domain"/>
    <property type="match status" value="1"/>
</dbReference>
<dbReference type="PROSITE" id="PS50255">
    <property type="entry name" value="CYTOCHROME_B5_2"/>
    <property type="match status" value="1"/>
</dbReference>
<dbReference type="SUPFAM" id="SSF55856">
    <property type="entry name" value="Cytochrome b5-like heme/steroid binding domain"/>
    <property type="match status" value="1"/>
</dbReference>
<organism evidence="6 7">
    <name type="scientific">Peronospora matthiolae</name>
    <dbReference type="NCBI Taxonomy" id="2874970"/>
    <lineage>
        <taxon>Eukaryota</taxon>
        <taxon>Sar</taxon>
        <taxon>Stramenopiles</taxon>
        <taxon>Oomycota</taxon>
        <taxon>Peronosporomycetes</taxon>
        <taxon>Peronosporales</taxon>
        <taxon>Peronosporaceae</taxon>
        <taxon>Peronospora</taxon>
    </lineage>
</organism>
<comment type="caution">
    <text evidence="6">The sequence shown here is derived from an EMBL/GenBank/DDBJ whole genome shotgun (WGS) entry which is preliminary data.</text>
</comment>
<dbReference type="InterPro" id="IPR001199">
    <property type="entry name" value="Cyt_B5-like_heme/steroid-bd"/>
</dbReference>
<evidence type="ECO:0000259" key="5">
    <source>
        <dbReference type="PROSITE" id="PS50255"/>
    </source>
</evidence>
<dbReference type="GO" id="GO:0020037">
    <property type="term" value="F:heme binding"/>
    <property type="evidence" value="ECO:0007669"/>
    <property type="project" value="TreeGrafter"/>
</dbReference>
<dbReference type="EMBL" id="CAKLBY020000228">
    <property type="protein sequence ID" value="CAK7937951.1"/>
    <property type="molecule type" value="Genomic_DNA"/>
</dbReference>
<keyword evidence="3" id="KW-0408">Iron</keyword>
<dbReference type="AlphaFoldDB" id="A0AAV1UTV2"/>
<dbReference type="PANTHER" id="PTHR19359">
    <property type="entry name" value="CYTOCHROME B5"/>
    <property type="match status" value="1"/>
</dbReference>
<dbReference type="InterPro" id="IPR036400">
    <property type="entry name" value="Cyt_B5-like_heme/steroid_sf"/>
</dbReference>
<evidence type="ECO:0000256" key="3">
    <source>
        <dbReference type="ARBA" id="ARBA00023004"/>
    </source>
</evidence>